<dbReference type="EMBL" id="CAVNYO010000405">
    <property type="protein sequence ID" value="CAK5275452.1"/>
    <property type="molecule type" value="Genomic_DNA"/>
</dbReference>
<gene>
    <name evidence="1" type="ORF">MYCIT1_LOCUS23198</name>
</gene>
<reference evidence="1" key="1">
    <citation type="submission" date="2023-11" db="EMBL/GenBank/DDBJ databases">
        <authorList>
            <person name="De Vega J J."/>
            <person name="De Vega J J."/>
        </authorList>
    </citation>
    <scope>NUCLEOTIDE SEQUENCE</scope>
</reference>
<dbReference type="AlphaFoldDB" id="A0AAD2HGM1"/>
<protein>
    <submittedName>
        <fullName evidence="1">Uncharacterized protein</fullName>
    </submittedName>
</protein>
<proteinExistence type="predicted"/>
<keyword evidence="2" id="KW-1185">Reference proteome</keyword>
<sequence length="167" mass="18161">MLATAGHLLGRPRASFPTDNHLWSGHFQIGNTQLALNSLSPTEQCAGFGDCHIAVQASGNIHDRILLILVVVWEGDQGRFGDELFLRVAFPSWMVRCQPKLRAVSTATGVDLAIRLAPSSSSLLKPMTRFGRGTVSSSGPSRPVPAWPRLFNPQPQTVPFSSTANEW</sequence>
<name>A0AAD2HGM1_9AGAR</name>
<evidence type="ECO:0000313" key="1">
    <source>
        <dbReference type="EMBL" id="CAK5275452.1"/>
    </source>
</evidence>
<evidence type="ECO:0000313" key="2">
    <source>
        <dbReference type="Proteomes" id="UP001295794"/>
    </source>
</evidence>
<dbReference type="Proteomes" id="UP001295794">
    <property type="component" value="Unassembled WGS sequence"/>
</dbReference>
<accession>A0AAD2HGM1</accession>
<comment type="caution">
    <text evidence="1">The sequence shown here is derived from an EMBL/GenBank/DDBJ whole genome shotgun (WGS) entry which is preliminary data.</text>
</comment>
<organism evidence="1 2">
    <name type="scientific">Mycena citricolor</name>
    <dbReference type="NCBI Taxonomy" id="2018698"/>
    <lineage>
        <taxon>Eukaryota</taxon>
        <taxon>Fungi</taxon>
        <taxon>Dikarya</taxon>
        <taxon>Basidiomycota</taxon>
        <taxon>Agaricomycotina</taxon>
        <taxon>Agaricomycetes</taxon>
        <taxon>Agaricomycetidae</taxon>
        <taxon>Agaricales</taxon>
        <taxon>Marasmiineae</taxon>
        <taxon>Mycenaceae</taxon>
        <taxon>Mycena</taxon>
    </lineage>
</organism>